<dbReference type="InterPro" id="IPR019734">
    <property type="entry name" value="TPR_rpt"/>
</dbReference>
<dbReference type="Pfam" id="PF13424">
    <property type="entry name" value="TPR_12"/>
    <property type="match status" value="1"/>
</dbReference>
<dbReference type="InterPro" id="IPR011990">
    <property type="entry name" value="TPR-like_helical_dom_sf"/>
</dbReference>
<accession>A0A2K8SG53</accession>
<reference evidence="2 3" key="1">
    <citation type="submission" date="2017-11" db="EMBL/GenBank/DDBJ databases">
        <title>Complete genome of a free-living desiccation-tolerant cyanobacterium and its photosynthetic adaptation to extreme terrestrial habitat.</title>
        <authorList>
            <person name="Shang J."/>
        </authorList>
    </citation>
    <scope>NUCLEOTIDE SEQUENCE [LARGE SCALE GENOMIC DNA]</scope>
    <source>
        <strain evidence="2 3">CCNUN1</strain>
    </source>
</reference>
<evidence type="ECO:0000313" key="2">
    <source>
        <dbReference type="EMBL" id="AUB34442.1"/>
    </source>
</evidence>
<dbReference type="InterPro" id="IPR024983">
    <property type="entry name" value="CHAT_dom"/>
</dbReference>
<protein>
    <submittedName>
        <fullName evidence="2">Tetratricopeptide</fullName>
    </submittedName>
</protein>
<dbReference type="Pfam" id="PF12770">
    <property type="entry name" value="CHAT"/>
    <property type="match status" value="1"/>
</dbReference>
<dbReference type="PANTHER" id="PTHR10098">
    <property type="entry name" value="RAPSYN-RELATED"/>
    <property type="match status" value="1"/>
</dbReference>
<evidence type="ECO:0000259" key="1">
    <source>
        <dbReference type="Pfam" id="PF12770"/>
    </source>
</evidence>
<dbReference type="Proteomes" id="UP000232003">
    <property type="component" value="Chromosome"/>
</dbReference>
<feature type="domain" description="CHAT" evidence="1">
    <location>
        <begin position="600"/>
        <end position="872"/>
    </location>
</feature>
<dbReference type="EMBL" id="CP024785">
    <property type="protein sequence ID" value="AUB34442.1"/>
    <property type="molecule type" value="Genomic_DNA"/>
</dbReference>
<gene>
    <name evidence="2" type="ORF">COO91_00262</name>
</gene>
<dbReference type="Gene3D" id="1.25.40.10">
    <property type="entry name" value="Tetratricopeptide repeat domain"/>
    <property type="match status" value="2"/>
</dbReference>
<sequence length="874" mass="97230">MAKLQRPKRVVRFAVTPVVLFTLAVFLIIIPSTFAKQLQTNSPNGFHIQTNKLPATTPQPLLEQGEALYQAGRFTEAVTILQQAVRSYQRESNNLAQAAALTNLCLVYQQLGSWKEAYATIDNSLNLLGWDEINQKLNVNNPKSELLEILAQTLNIQGELQLADGQTDASVKTSQQAEQIWKKLGDNAGVTRSRINQAQALRVDGFYRRSLDILNEVSQQLISQPDSLVKVTALRSLGNVLQQLGELESSQTNLQQSLEIAQRLQLPLEISLTEFSLGNTARSLSDIKNATAHYENAAKIAPNPLAKVQALINQLSLLVENERITEAKSLIPTIQSQVPNLPTNQAGIYARINFAQTWATIGNKKDIAEILGSSVQQAKIIGDERAESYALGSLGEVYEQNQQLQEAQDLTQQALFMAEKIDASDIAYRLEWQLGRLLKAQGNIPAAISAYDSAVTTLQSLRSDLVGVNREVQFNFRDRIEPLYRQSVELILQEKGKGKPDLDKARQRIEALQIAELDNFFREACLSNQFVVIDKVVDRDNTNTAIFYPIILDNYLEIIIKLPKQPLIHKTSQVNRQQVEQVITKIRETIVEPDAHRQFQAVSQQLYNWLIKPVETDLKNSKVNTLVFIPDGLLRNIPMSALYDGREYLVQKYSVVISPGLQLFTPKPLGHKKLNALAGGLSQSPKKENFAALPNVLDELKFIQESGVSTTILLDKNFTSTTLAKTINARAFKVVHLATHGQFSSKAKDTFILADDGRINVSELDSLLKSREQKLTEPVELLVLSACETAAGDNRAALGLAGVALRAGARSTLASLWQIGDNSTALFIGEFYRLLMTGKTTAEALRFAQLKLLEAPEYNRPMYWAPYVLVGNWL</sequence>
<dbReference type="RefSeq" id="WP_100897049.1">
    <property type="nucleotide sequence ID" value="NZ_CAWNNC010000001.1"/>
</dbReference>
<dbReference type="SUPFAM" id="SSF48452">
    <property type="entry name" value="TPR-like"/>
    <property type="match status" value="2"/>
</dbReference>
<dbReference type="KEGG" id="nfl:COO91_00262"/>
<dbReference type="SMART" id="SM00028">
    <property type="entry name" value="TPR"/>
    <property type="match status" value="7"/>
</dbReference>
<keyword evidence="3" id="KW-1185">Reference proteome</keyword>
<name>A0A2K8SG53_9NOSO</name>
<dbReference type="OrthoDB" id="446317at2"/>
<proteinExistence type="predicted"/>
<dbReference type="AlphaFoldDB" id="A0A2K8SG53"/>
<evidence type="ECO:0000313" key="3">
    <source>
        <dbReference type="Proteomes" id="UP000232003"/>
    </source>
</evidence>
<organism evidence="2 3">
    <name type="scientific">Nostoc flagelliforme CCNUN1</name>
    <dbReference type="NCBI Taxonomy" id="2038116"/>
    <lineage>
        <taxon>Bacteria</taxon>
        <taxon>Bacillati</taxon>
        <taxon>Cyanobacteriota</taxon>
        <taxon>Cyanophyceae</taxon>
        <taxon>Nostocales</taxon>
        <taxon>Nostocaceae</taxon>
        <taxon>Nostoc</taxon>
    </lineage>
</organism>